<feature type="region of interest" description="Disordered" evidence="1">
    <location>
        <begin position="1"/>
        <end position="79"/>
    </location>
</feature>
<proteinExistence type="predicted"/>
<keyword evidence="3" id="KW-1185">Reference proteome</keyword>
<organism evidence="2 3">
    <name type="scientific">Fusarium anthophilum</name>
    <dbReference type="NCBI Taxonomy" id="48485"/>
    <lineage>
        <taxon>Eukaryota</taxon>
        <taxon>Fungi</taxon>
        <taxon>Dikarya</taxon>
        <taxon>Ascomycota</taxon>
        <taxon>Pezizomycotina</taxon>
        <taxon>Sordariomycetes</taxon>
        <taxon>Hypocreomycetidae</taxon>
        <taxon>Hypocreales</taxon>
        <taxon>Nectriaceae</taxon>
        <taxon>Fusarium</taxon>
        <taxon>Fusarium fujikuroi species complex</taxon>
    </lineage>
</organism>
<reference evidence="2 3" key="1">
    <citation type="journal article" date="2020" name="BMC Genomics">
        <title>Correction to: Identification and distribution of gene clusters required for synthesis of sphingolipid metabolism inhibitors in diverse species of the filamentous fungus Fusarium.</title>
        <authorList>
            <person name="Kim H.S."/>
            <person name="Lohmar J.M."/>
            <person name="Busman M."/>
            <person name="Brown D.W."/>
            <person name="Naumann T.A."/>
            <person name="Divon H.H."/>
            <person name="Lysoe E."/>
            <person name="Uhlig S."/>
            <person name="Proctor R.H."/>
        </authorList>
    </citation>
    <scope>NUCLEOTIDE SEQUENCE [LARGE SCALE GENOMIC DNA]</scope>
    <source>
        <strain evidence="2 3">NRRL 25214</strain>
    </source>
</reference>
<evidence type="ECO:0000313" key="3">
    <source>
        <dbReference type="Proteomes" id="UP000573603"/>
    </source>
</evidence>
<evidence type="ECO:0000256" key="1">
    <source>
        <dbReference type="SAM" id="MobiDB-lite"/>
    </source>
</evidence>
<protein>
    <submittedName>
        <fullName evidence="2">Uncharacterized protein</fullName>
    </submittedName>
</protein>
<dbReference type="AlphaFoldDB" id="A0A8H4ZDY7"/>
<comment type="caution">
    <text evidence="2">The sequence shown here is derived from an EMBL/GenBank/DDBJ whole genome shotgun (WGS) entry which is preliminary data.</text>
</comment>
<evidence type="ECO:0000313" key="2">
    <source>
        <dbReference type="EMBL" id="KAF5244276.1"/>
    </source>
</evidence>
<accession>A0A8H4ZDY7</accession>
<name>A0A8H4ZDY7_9HYPO</name>
<dbReference type="Proteomes" id="UP000573603">
    <property type="component" value="Unassembled WGS sequence"/>
</dbReference>
<sequence>MKNSSFRTMTDGEQPGLRTRGQTPPRFAPPSSKRTSPNSVKAHPYHKRHAESRDITTAAEMDEEITNQKITDAPAGGGGWSKVFSDIIEVFRLARKDAENKIELGNLKPGERLEIVTAEIDGFAGKKTNESGPGRWSTSP</sequence>
<gene>
    <name evidence="2" type="ORF">FANTH_7786</name>
</gene>
<dbReference type="EMBL" id="JABEVY010000178">
    <property type="protein sequence ID" value="KAF5244276.1"/>
    <property type="molecule type" value="Genomic_DNA"/>
</dbReference>